<dbReference type="Pfam" id="PF13738">
    <property type="entry name" value="Pyr_redox_3"/>
    <property type="match status" value="1"/>
</dbReference>
<name>A0A9Y2IH21_9PSEU</name>
<gene>
    <name evidence="2" type="ORF">QRX50_03085</name>
</gene>
<dbReference type="KEGG" id="acab:QRX50_03085"/>
<dbReference type="PANTHER" id="PTHR43539:SF78">
    <property type="entry name" value="FLAVIN-CONTAINING MONOOXYGENASE"/>
    <property type="match status" value="1"/>
</dbReference>
<protein>
    <submittedName>
        <fullName evidence="2">NAD(P)-binding domain-containing protein</fullName>
    </submittedName>
</protein>
<organism evidence="2 3">
    <name type="scientific">Amycolatopsis carbonis</name>
    <dbReference type="NCBI Taxonomy" id="715471"/>
    <lineage>
        <taxon>Bacteria</taxon>
        <taxon>Bacillati</taxon>
        <taxon>Actinomycetota</taxon>
        <taxon>Actinomycetes</taxon>
        <taxon>Pseudonocardiales</taxon>
        <taxon>Pseudonocardiaceae</taxon>
        <taxon>Amycolatopsis</taxon>
    </lineage>
</organism>
<proteinExistence type="predicted"/>
<dbReference type="InterPro" id="IPR036188">
    <property type="entry name" value="FAD/NAD-bd_sf"/>
</dbReference>
<evidence type="ECO:0000313" key="3">
    <source>
        <dbReference type="Proteomes" id="UP001236014"/>
    </source>
</evidence>
<keyword evidence="3" id="KW-1185">Reference proteome</keyword>
<dbReference type="GO" id="GO:0004497">
    <property type="term" value="F:monooxygenase activity"/>
    <property type="evidence" value="ECO:0007669"/>
    <property type="project" value="TreeGrafter"/>
</dbReference>
<sequence length="518" mass="58580">MVDDVLDYLVVGAGPAGLQLGRQLEQAGHRYLLLEAGPTPATFFTRFPRHRTLISINKKHTGWTDPELNLRVDWNSLLDDGPDPLLFTDYSAELFPPAETFVRYNADYAAKHKIAIRYDTRVTRISRDSESALFTLTDGDGNTYTTKRLIMATGVTKPYIPDVPGMELVDQYADFDTDPAQFTNKRVLILGKANSAFETADSINAYAAVLHVAGPRPVKLAWRTHFVGHLRAFNAGVLDMYQLKLQHAILDGDVREIRKDEDGYHVKFAFARADEVVKEIRYDRVIAATGFRFDASMFDEDCRPELAINDRFPAQTSSWESVNVPGLYFAGTITQVRDFKKATSGFIHGFRYGVRALSKVLEERYHDNEWPQTVLKAETGELVDAVLKRINRTSGLFQQFGFLADILVVEGGQARYLEEMPVARFADTPLNDAEDAFLITLDYGPDHDKVDPFDFTVKRASQDVANDSGEGHYLHPIVRHYRRGELVATHHVTENLENEWDRPVHVEALTKFFTDQLA</sequence>
<reference evidence="2 3" key="1">
    <citation type="submission" date="2023-06" db="EMBL/GenBank/DDBJ databases">
        <authorList>
            <person name="Oyuntsetseg B."/>
            <person name="Kim S.B."/>
        </authorList>
    </citation>
    <scope>NUCLEOTIDE SEQUENCE [LARGE SCALE GENOMIC DNA]</scope>
    <source>
        <strain evidence="2 3">2-15</strain>
    </source>
</reference>
<evidence type="ECO:0000313" key="2">
    <source>
        <dbReference type="EMBL" id="WIX79799.1"/>
    </source>
</evidence>
<dbReference type="InterPro" id="IPR050982">
    <property type="entry name" value="Auxin_biosynth/cation_transpt"/>
</dbReference>
<dbReference type="PRINTS" id="PR00368">
    <property type="entry name" value="FADPNR"/>
</dbReference>
<dbReference type="SUPFAM" id="SSF51905">
    <property type="entry name" value="FAD/NAD(P)-binding domain"/>
    <property type="match status" value="1"/>
</dbReference>
<dbReference type="RefSeq" id="WP_285970479.1">
    <property type="nucleotide sequence ID" value="NZ_CP127294.1"/>
</dbReference>
<dbReference type="EMBL" id="CP127294">
    <property type="protein sequence ID" value="WIX79799.1"/>
    <property type="molecule type" value="Genomic_DNA"/>
</dbReference>
<accession>A0A9Y2IH21</accession>
<evidence type="ECO:0000256" key="1">
    <source>
        <dbReference type="ARBA" id="ARBA00023002"/>
    </source>
</evidence>
<keyword evidence="1" id="KW-0560">Oxidoreductase</keyword>
<dbReference type="Proteomes" id="UP001236014">
    <property type="component" value="Chromosome"/>
</dbReference>
<dbReference type="PANTHER" id="PTHR43539">
    <property type="entry name" value="FLAVIN-BINDING MONOOXYGENASE-LIKE PROTEIN (AFU_ORTHOLOGUE AFUA_4G09220)"/>
    <property type="match status" value="1"/>
</dbReference>
<dbReference type="Gene3D" id="3.50.50.60">
    <property type="entry name" value="FAD/NAD(P)-binding domain"/>
    <property type="match status" value="2"/>
</dbReference>
<dbReference type="AlphaFoldDB" id="A0A9Y2IH21"/>
<dbReference type="GO" id="GO:0050660">
    <property type="term" value="F:flavin adenine dinucleotide binding"/>
    <property type="evidence" value="ECO:0007669"/>
    <property type="project" value="TreeGrafter"/>
</dbReference>